<dbReference type="InterPro" id="IPR050325">
    <property type="entry name" value="Prot/Nucl_acid_deglycase"/>
</dbReference>
<dbReference type="GO" id="GO:0005737">
    <property type="term" value="C:cytoplasm"/>
    <property type="evidence" value="ECO:0007669"/>
    <property type="project" value="TreeGrafter"/>
</dbReference>
<dbReference type="Pfam" id="PF01965">
    <property type="entry name" value="DJ-1_PfpI"/>
    <property type="match status" value="1"/>
</dbReference>
<keyword evidence="1" id="KW-0677">Repeat</keyword>
<dbReference type="CDD" id="cd03135">
    <property type="entry name" value="GATase1_DJ-1"/>
    <property type="match status" value="1"/>
</dbReference>
<dbReference type="PANTHER" id="PTHR48094:SF12">
    <property type="entry name" value="PARKINSON DISEASE PROTEIN 7 HOMOLOG"/>
    <property type="match status" value="1"/>
</dbReference>
<sequence>MSKRVLIPIADGSEDLEAVTLIDVLRRAEFEVLVASAEQRRMLSCARGTRITADVMLLDVLAQDFDLIVLPGGMPGAKTLGELEPLAERVRQQARAGRDYAAICAAPAVALHPYGVLKGRQVTCYPGMSDNLTGTHFLDQPVVVDGNCITSQGPATALEFALTLVERLAGRGKRREVAAAMLVPATTN</sequence>
<gene>
    <name evidence="3" type="ORF">B597_016155</name>
</gene>
<feature type="domain" description="DJ-1/PfpI" evidence="2">
    <location>
        <begin position="3"/>
        <end position="166"/>
    </location>
</feature>
<reference evidence="3 4" key="1">
    <citation type="journal article" date="2013" name="Genome Announc.">
        <title>Draft Genome of the Nitrogen-Fixing Bacterium Pseudomonas stutzeri Strain KOS6 Isolated from Industrial Hydrocarbon Sludge.</title>
        <authorList>
            <person name="Grigoryeva T.V."/>
            <person name="Laikov A.V."/>
            <person name="Naumova R.P."/>
            <person name="Manolov A.I."/>
            <person name="Larin A.K."/>
            <person name="Karpova I.Y."/>
            <person name="Semashko T.A."/>
            <person name="Alexeev D.G."/>
            <person name="Kostryukova E.S."/>
            <person name="Muller R."/>
            <person name="Govorun V.M."/>
        </authorList>
    </citation>
    <scope>NUCLEOTIDE SEQUENCE [LARGE SCALE GENOMIC DNA]</scope>
    <source>
        <strain evidence="3 4">KOS6</strain>
    </source>
</reference>
<dbReference type="GO" id="GO:1903189">
    <property type="term" value="P:glyoxal metabolic process"/>
    <property type="evidence" value="ECO:0007669"/>
    <property type="project" value="TreeGrafter"/>
</dbReference>
<dbReference type="InterPro" id="IPR006287">
    <property type="entry name" value="DJ-1"/>
</dbReference>
<dbReference type="FunFam" id="3.40.50.880:FF:000015">
    <property type="entry name" value="Protein DJ-1 homolog C"/>
    <property type="match status" value="1"/>
</dbReference>
<keyword evidence="3" id="KW-0808">Transferase</keyword>
<dbReference type="InterPro" id="IPR029062">
    <property type="entry name" value="Class_I_gatase-like"/>
</dbReference>
<comment type="caution">
    <text evidence="3">The sequence shown here is derived from an EMBL/GenBank/DDBJ whole genome shotgun (WGS) entry which is preliminary data.</text>
</comment>
<dbReference type="Gene3D" id="3.40.50.880">
    <property type="match status" value="1"/>
</dbReference>
<dbReference type="SUPFAM" id="SSF52317">
    <property type="entry name" value="Class I glutamine amidotransferase-like"/>
    <property type="match status" value="1"/>
</dbReference>
<dbReference type="EMBL" id="AMCZ02000023">
    <property type="protein sequence ID" value="EWC40262.1"/>
    <property type="molecule type" value="Genomic_DNA"/>
</dbReference>
<evidence type="ECO:0000313" key="3">
    <source>
        <dbReference type="EMBL" id="EWC40262.1"/>
    </source>
</evidence>
<dbReference type="InterPro" id="IPR002818">
    <property type="entry name" value="DJ-1/PfpI"/>
</dbReference>
<evidence type="ECO:0000259" key="2">
    <source>
        <dbReference type="Pfam" id="PF01965"/>
    </source>
</evidence>
<dbReference type="AlphaFoldDB" id="A0A061JKP9"/>
<dbReference type="PANTHER" id="PTHR48094">
    <property type="entry name" value="PROTEIN/NUCLEIC ACID DEGLYCASE DJ-1-RELATED"/>
    <property type="match status" value="1"/>
</dbReference>
<dbReference type="RefSeq" id="WP_003292322.1">
    <property type="nucleotide sequence ID" value="NZ_KK020677.1"/>
</dbReference>
<dbReference type="OrthoDB" id="9803764at2"/>
<proteinExistence type="predicted"/>
<organism evidence="3 4">
    <name type="scientific">Stutzerimonas stutzeri KOS6</name>
    <dbReference type="NCBI Taxonomy" id="1218352"/>
    <lineage>
        <taxon>Bacteria</taxon>
        <taxon>Pseudomonadati</taxon>
        <taxon>Pseudomonadota</taxon>
        <taxon>Gammaproteobacteria</taxon>
        <taxon>Pseudomonadales</taxon>
        <taxon>Pseudomonadaceae</taxon>
        <taxon>Stutzerimonas</taxon>
    </lineage>
</organism>
<protein>
    <submittedName>
        <fullName evidence="3">Dihydroxyacetone kinase</fullName>
    </submittedName>
</protein>
<keyword evidence="3" id="KW-0418">Kinase</keyword>
<dbReference type="HOGENOM" id="CLU_000445_44_2_6"/>
<dbReference type="NCBIfam" id="TIGR01383">
    <property type="entry name" value="not_thiJ"/>
    <property type="match status" value="1"/>
</dbReference>
<dbReference type="eggNOG" id="COG0693">
    <property type="taxonomic scope" value="Bacteria"/>
</dbReference>
<accession>A0A061JKP9</accession>
<dbReference type="Proteomes" id="UP000026923">
    <property type="component" value="Unassembled WGS sequence"/>
</dbReference>
<evidence type="ECO:0000256" key="1">
    <source>
        <dbReference type="ARBA" id="ARBA00022737"/>
    </source>
</evidence>
<evidence type="ECO:0000313" key="4">
    <source>
        <dbReference type="Proteomes" id="UP000026923"/>
    </source>
</evidence>
<dbReference type="GO" id="GO:0016301">
    <property type="term" value="F:kinase activity"/>
    <property type="evidence" value="ECO:0007669"/>
    <property type="project" value="UniProtKB-KW"/>
</dbReference>
<name>A0A061JKP9_STUST</name>